<sequence length="730" mass="82231">MSFEEFDDWDETFLDQAIRVEEGLMAMSSTNPTQNYQDHHHHHHHHQQLSQLSTVAFDPPPFYPAHQDFLSFSPPREFSQRLPDQHHLQPSAITKTTSVVAPQSPAALRAAKEKDFEINRLKRELGRVSKQLANLEQECVELQKDRDKKEKQLNSLVSQIEAKDAEIDHLKSTNVECGAPVEDNPRISLQYHSANSSIDLNGHRIINAQMSCKAVGVQTETFDACTPHLMFGRHHDLSSKLCSIWDTANEQGSGRNLLSRLFSTCSEDLHILFSCTGMNLSSKLTQETLVDKSFFDTALHDSIKSAQSIEAAKVSWFYSMLAKLSNRLVHLDSVYEALLDLCVLRNAVIGHRSLHILHVLLQYMLKSDRYDGRDNVMVEGMHRMNILEPCVSGRVDGGGQFGEKGDETFFSNYISSSTRLFNVETLYKEHENPANATFLSRINWVSLFGLMHQIAMENTEECIRVEAISIMNLVLMRSNPYLEREKFGFEKLFESLPRLLRKEAGFCVQKQALRLLFLLLNCPNLLMMFCSACKDNDGAGSPVYGTKDASAFQGFSSILDGLSDCLTCSGNGEQELKLRRRAVIILAFIASSGKLGFEILLGSGMSRRINFLELIIRVLASELDSEESESTELSEICRERTLFVREALILLNRLASSPAYSAAVLGALTSSRDVTSLTINVVNRKSRQSWGFQKYDVDGTKKKVQVEAEIADLARVFKSRVFNYMGDNIS</sequence>
<gene>
    <name evidence="2" type="primary">LOC104600391</name>
</gene>
<dbReference type="PANTHER" id="PTHR35761">
    <property type="entry name" value="ATR INTERACTING PROTEIN"/>
    <property type="match status" value="1"/>
</dbReference>
<dbReference type="OrthoDB" id="645074at2759"/>
<keyword evidence="1" id="KW-1185">Reference proteome</keyword>
<organism evidence="1 2">
    <name type="scientific">Nelumbo nucifera</name>
    <name type="common">Sacred lotus</name>
    <dbReference type="NCBI Taxonomy" id="4432"/>
    <lineage>
        <taxon>Eukaryota</taxon>
        <taxon>Viridiplantae</taxon>
        <taxon>Streptophyta</taxon>
        <taxon>Embryophyta</taxon>
        <taxon>Tracheophyta</taxon>
        <taxon>Spermatophyta</taxon>
        <taxon>Magnoliopsida</taxon>
        <taxon>Proteales</taxon>
        <taxon>Nelumbonaceae</taxon>
        <taxon>Nelumbo</taxon>
    </lineage>
</organism>
<dbReference type="PANTHER" id="PTHR35761:SF1">
    <property type="entry name" value="PROTEIN SENSITIVE TO UV 2"/>
    <property type="match status" value="1"/>
</dbReference>
<dbReference type="RefSeq" id="XP_010261612.1">
    <property type="nucleotide sequence ID" value="XM_010263310.2"/>
</dbReference>
<dbReference type="OMA" id="HMERNSH"/>
<evidence type="ECO:0000313" key="1">
    <source>
        <dbReference type="Proteomes" id="UP000189703"/>
    </source>
</evidence>
<dbReference type="STRING" id="4432.A0A1U8A5B2"/>
<dbReference type="InterPro" id="IPR044952">
    <property type="entry name" value="SUV2"/>
</dbReference>
<proteinExistence type="predicted"/>
<accession>A0A1U8A5B2</accession>
<dbReference type="KEGG" id="nnu:104600391"/>
<dbReference type="eggNOG" id="ENOG502QR7S">
    <property type="taxonomic scope" value="Eukaryota"/>
</dbReference>
<dbReference type="Proteomes" id="UP000189703">
    <property type="component" value="Unplaced"/>
</dbReference>
<dbReference type="AlphaFoldDB" id="A0A1U8A5B2"/>
<reference evidence="2" key="1">
    <citation type="submission" date="2025-08" db="UniProtKB">
        <authorList>
            <consortium name="RefSeq"/>
        </authorList>
    </citation>
    <scope>IDENTIFICATION</scope>
</reference>
<name>A0A1U8A5B2_NELNU</name>
<dbReference type="FunCoup" id="A0A1U8A5B2">
    <property type="interactions" value="733"/>
</dbReference>
<dbReference type="GeneID" id="104600391"/>
<protein>
    <submittedName>
        <fullName evidence="2">Uncharacterized protein LOC104600391</fullName>
    </submittedName>
</protein>
<dbReference type="GO" id="GO:0006974">
    <property type="term" value="P:DNA damage response"/>
    <property type="evidence" value="ECO:0007669"/>
    <property type="project" value="InterPro"/>
</dbReference>
<evidence type="ECO:0000313" key="2">
    <source>
        <dbReference type="RefSeq" id="XP_010261612.1"/>
    </source>
</evidence>